<evidence type="ECO:0000256" key="3">
    <source>
        <dbReference type="ARBA" id="ARBA00022676"/>
    </source>
</evidence>
<evidence type="ECO:0000256" key="4">
    <source>
        <dbReference type="ARBA" id="ARBA00022679"/>
    </source>
</evidence>
<dbReference type="Proteomes" id="UP000008561">
    <property type="component" value="Chromosome"/>
</dbReference>
<dbReference type="GO" id="GO:0009103">
    <property type="term" value="P:lipopolysaccharide biosynthetic process"/>
    <property type="evidence" value="ECO:0007669"/>
    <property type="project" value="UniProtKB-ARBA"/>
</dbReference>
<feature type="transmembrane region" description="Helical" evidence="8">
    <location>
        <begin position="292"/>
        <end position="311"/>
    </location>
</feature>
<evidence type="ECO:0000313" key="10">
    <source>
        <dbReference type="Proteomes" id="UP000008561"/>
    </source>
</evidence>
<comment type="subcellular location">
    <subcellularLocation>
        <location evidence="1">Cell membrane</location>
        <topology evidence="1">Multi-pass membrane protein</topology>
    </subcellularLocation>
</comment>
<keyword evidence="10" id="KW-1185">Reference proteome</keyword>
<evidence type="ECO:0008006" key="11">
    <source>
        <dbReference type="Google" id="ProtNLM"/>
    </source>
</evidence>
<sequence>MTPGAGPQKQFSSLWVSKTLPLLLVTGASVLMILSARGDLWHDEVWSILFAENARTPLELFFFKHDNNHLLNTLFLYLAGNQTHFIVYRLLSILSGIGSFLLLGHIARKLWGNRDAILALVLCGSSFQLILMFSEARGYAPAIFFSLLAFACLLHVGDPLKTLTLLLFWAACVLGILAHATFVIIFFAMLSYSLTLFSVAHKRGQKLYTQTIRLFFIYGPPAIFMTVLYLWFFSPMMIGGGPEVSKAQNILQSLSLPFGHIWKPKIAVVAFTVTALIMVAGCFLLFRQQNRLWSFFVASLIAIPVLIVGITRPSYFSPRYLTICLPFFYLLTARLLGTLVTSGKWNKWMAIFLVALFIAGNAQPMVSLLLNGRGHYKAALEAIIEHSDGDKVVISGNDYYKMMRLILFYRRFLPSSPEIQYAKPSEWEQQQPDWFITFSWRPEKQPLPLIVMPYIGSYALFGEYRYSGYGSGWHWFLYQKAPPKEQPVPAG</sequence>
<dbReference type="GO" id="GO:0005886">
    <property type="term" value="C:plasma membrane"/>
    <property type="evidence" value="ECO:0007669"/>
    <property type="project" value="UniProtKB-SubCell"/>
</dbReference>
<proteinExistence type="predicted"/>
<keyword evidence="5 8" id="KW-0812">Transmembrane</keyword>
<dbReference type="EMBL" id="CP000859">
    <property type="protein sequence ID" value="ABW68391.1"/>
    <property type="molecule type" value="Genomic_DNA"/>
</dbReference>
<keyword evidence="2" id="KW-1003">Cell membrane</keyword>
<feature type="transmembrane region" description="Helical" evidence="8">
    <location>
        <begin position="139"/>
        <end position="156"/>
    </location>
</feature>
<evidence type="ECO:0000313" key="9">
    <source>
        <dbReference type="EMBL" id="ABW68391.1"/>
    </source>
</evidence>
<dbReference type="STRING" id="96561.Dole_2588"/>
<dbReference type="GO" id="GO:0016763">
    <property type="term" value="F:pentosyltransferase activity"/>
    <property type="evidence" value="ECO:0007669"/>
    <property type="project" value="TreeGrafter"/>
</dbReference>
<feature type="transmembrane region" description="Helical" evidence="8">
    <location>
        <begin position="163"/>
        <end position="192"/>
    </location>
</feature>
<name>A8ZWR0_DESOH</name>
<evidence type="ECO:0000256" key="1">
    <source>
        <dbReference type="ARBA" id="ARBA00004651"/>
    </source>
</evidence>
<dbReference type="InterPro" id="IPR050297">
    <property type="entry name" value="LipidA_mod_glycosyltrf_83"/>
</dbReference>
<evidence type="ECO:0000256" key="6">
    <source>
        <dbReference type="ARBA" id="ARBA00022989"/>
    </source>
</evidence>
<feature type="transmembrane region" description="Helical" evidence="8">
    <location>
        <begin position="212"/>
        <end position="232"/>
    </location>
</feature>
<gene>
    <name evidence="9" type="ordered locus">Dole_2588</name>
</gene>
<evidence type="ECO:0000256" key="5">
    <source>
        <dbReference type="ARBA" id="ARBA00022692"/>
    </source>
</evidence>
<keyword evidence="7 8" id="KW-0472">Membrane</keyword>
<dbReference type="PANTHER" id="PTHR33908:SF11">
    <property type="entry name" value="MEMBRANE PROTEIN"/>
    <property type="match status" value="1"/>
</dbReference>
<evidence type="ECO:0000256" key="7">
    <source>
        <dbReference type="ARBA" id="ARBA00023136"/>
    </source>
</evidence>
<keyword evidence="4" id="KW-0808">Transferase</keyword>
<dbReference type="KEGG" id="dol:Dole_2588"/>
<feature type="transmembrane region" description="Helical" evidence="8">
    <location>
        <begin position="85"/>
        <end position="104"/>
    </location>
</feature>
<dbReference type="HOGENOM" id="CLU_555209_0_0_7"/>
<evidence type="ECO:0000256" key="2">
    <source>
        <dbReference type="ARBA" id="ARBA00022475"/>
    </source>
</evidence>
<keyword evidence="6 8" id="KW-1133">Transmembrane helix</keyword>
<feature type="transmembrane region" description="Helical" evidence="8">
    <location>
        <begin position="266"/>
        <end position="286"/>
    </location>
</feature>
<protein>
    <recommendedName>
        <fullName evidence="11">Glycosyltransferase RgtA/B/C/D-like domain-containing protein</fullName>
    </recommendedName>
</protein>
<feature type="transmembrane region" description="Helical" evidence="8">
    <location>
        <begin position="20"/>
        <end position="38"/>
    </location>
</feature>
<dbReference type="AlphaFoldDB" id="A8ZWR0"/>
<dbReference type="eggNOG" id="COG1807">
    <property type="taxonomic scope" value="Bacteria"/>
</dbReference>
<dbReference type="PANTHER" id="PTHR33908">
    <property type="entry name" value="MANNOSYLTRANSFERASE YKCB-RELATED"/>
    <property type="match status" value="1"/>
</dbReference>
<evidence type="ECO:0000256" key="8">
    <source>
        <dbReference type="SAM" id="Phobius"/>
    </source>
</evidence>
<accession>A8ZWR0</accession>
<reference evidence="9 10" key="1">
    <citation type="submission" date="2007-10" db="EMBL/GenBank/DDBJ databases">
        <title>Complete sequence of Desulfococcus oleovorans Hxd3.</title>
        <authorList>
            <consortium name="US DOE Joint Genome Institute"/>
            <person name="Copeland A."/>
            <person name="Lucas S."/>
            <person name="Lapidus A."/>
            <person name="Barry K."/>
            <person name="Glavina del Rio T."/>
            <person name="Dalin E."/>
            <person name="Tice H."/>
            <person name="Pitluck S."/>
            <person name="Kiss H."/>
            <person name="Brettin T."/>
            <person name="Bruce D."/>
            <person name="Detter J.C."/>
            <person name="Han C."/>
            <person name="Schmutz J."/>
            <person name="Larimer F."/>
            <person name="Land M."/>
            <person name="Hauser L."/>
            <person name="Kyrpides N."/>
            <person name="Kim E."/>
            <person name="Wawrik B."/>
            <person name="Richardson P."/>
        </authorList>
    </citation>
    <scope>NUCLEOTIDE SEQUENCE [LARGE SCALE GENOMIC DNA]</scope>
    <source>
        <strain evidence="10">DSM 6200 / JCM 39069 / Hxd3</strain>
    </source>
</reference>
<keyword evidence="3" id="KW-0328">Glycosyltransferase</keyword>
<organism evidence="9 10">
    <name type="scientific">Desulfosudis oleivorans (strain DSM 6200 / JCM 39069 / Hxd3)</name>
    <name type="common">Desulfococcus oleovorans</name>
    <dbReference type="NCBI Taxonomy" id="96561"/>
    <lineage>
        <taxon>Bacteria</taxon>
        <taxon>Pseudomonadati</taxon>
        <taxon>Thermodesulfobacteriota</taxon>
        <taxon>Desulfobacteria</taxon>
        <taxon>Desulfobacterales</taxon>
        <taxon>Desulfosudaceae</taxon>
        <taxon>Desulfosudis</taxon>
    </lineage>
</organism>
<feature type="transmembrane region" description="Helical" evidence="8">
    <location>
        <begin position="348"/>
        <end position="370"/>
    </location>
</feature>